<evidence type="ECO:0000313" key="4">
    <source>
        <dbReference type="Proteomes" id="UP000601223"/>
    </source>
</evidence>
<feature type="transmembrane region" description="Helical" evidence="2">
    <location>
        <begin position="158"/>
        <end position="180"/>
    </location>
</feature>
<sequence length="276" mass="30305">MGLDIPASRLLRLLLWCVAAIHLLSLGFTIVYHGFGVYDLIPYWGRIVKFFYVDKEQNLPTWFSSGILFLAALLLWRTGAAAAASGGRHRWHWRVLAGVFTVLSLDEFSQFHELGAQADVLDGKASYLSWLVLAAPVVVVLGLAYLRLLLSLPPRIRWLLLASAALYLGGAAGIEVLGAFTGRENIGFTPGWASMGYVLAASAEELCEMLGVTLFIYTLATNLERKGTFLTEYVEEGHLLNPRAAESPGGRGRRVPLPVRRQESGRSAPSPARSHR</sequence>
<gene>
    <name evidence="3" type="ORF">Cba03nite_51200</name>
</gene>
<evidence type="ECO:0000256" key="2">
    <source>
        <dbReference type="SAM" id="Phobius"/>
    </source>
</evidence>
<comment type="caution">
    <text evidence="3">The sequence shown here is derived from an EMBL/GenBank/DDBJ whole genome shotgun (WGS) entry which is preliminary data.</text>
</comment>
<proteinExistence type="predicted"/>
<feature type="transmembrane region" description="Helical" evidence="2">
    <location>
        <begin position="59"/>
        <end position="79"/>
    </location>
</feature>
<evidence type="ECO:0000256" key="1">
    <source>
        <dbReference type="SAM" id="MobiDB-lite"/>
    </source>
</evidence>
<name>A0A8J3NLE7_9ACTN</name>
<evidence type="ECO:0000313" key="3">
    <source>
        <dbReference type="EMBL" id="GIF83771.1"/>
    </source>
</evidence>
<reference evidence="3 4" key="1">
    <citation type="submission" date="2021-01" db="EMBL/GenBank/DDBJ databases">
        <title>Whole genome shotgun sequence of Catellatospora bangladeshensis NBRC 107357.</title>
        <authorList>
            <person name="Komaki H."/>
            <person name="Tamura T."/>
        </authorList>
    </citation>
    <scope>NUCLEOTIDE SEQUENCE [LARGE SCALE GENOMIC DNA]</scope>
    <source>
        <strain evidence="3 4">NBRC 107357</strain>
    </source>
</reference>
<dbReference type="EMBL" id="BONF01000031">
    <property type="protein sequence ID" value="GIF83771.1"/>
    <property type="molecule type" value="Genomic_DNA"/>
</dbReference>
<protein>
    <submittedName>
        <fullName evidence="3">Uncharacterized protein</fullName>
    </submittedName>
</protein>
<feature type="transmembrane region" description="Helical" evidence="2">
    <location>
        <begin position="128"/>
        <end position="146"/>
    </location>
</feature>
<accession>A0A8J3NLE7</accession>
<dbReference type="AlphaFoldDB" id="A0A8J3NLE7"/>
<keyword evidence="4" id="KW-1185">Reference proteome</keyword>
<organism evidence="3 4">
    <name type="scientific">Catellatospora bangladeshensis</name>
    <dbReference type="NCBI Taxonomy" id="310355"/>
    <lineage>
        <taxon>Bacteria</taxon>
        <taxon>Bacillati</taxon>
        <taxon>Actinomycetota</taxon>
        <taxon>Actinomycetes</taxon>
        <taxon>Micromonosporales</taxon>
        <taxon>Micromonosporaceae</taxon>
        <taxon>Catellatospora</taxon>
    </lineage>
</organism>
<keyword evidence="2" id="KW-1133">Transmembrane helix</keyword>
<keyword evidence="2" id="KW-0812">Transmembrane</keyword>
<dbReference type="RefSeq" id="WP_203751065.1">
    <property type="nucleotide sequence ID" value="NZ_BONF01000031.1"/>
</dbReference>
<keyword evidence="2" id="KW-0472">Membrane</keyword>
<feature type="transmembrane region" description="Helical" evidence="2">
    <location>
        <begin position="12"/>
        <end position="35"/>
    </location>
</feature>
<dbReference type="Proteomes" id="UP000601223">
    <property type="component" value="Unassembled WGS sequence"/>
</dbReference>
<feature type="region of interest" description="Disordered" evidence="1">
    <location>
        <begin position="241"/>
        <end position="276"/>
    </location>
</feature>